<dbReference type="InterPro" id="IPR020904">
    <property type="entry name" value="Sc_DH/Rdtase_CS"/>
</dbReference>
<keyword evidence="24" id="KW-1185">Reference proteome</keyword>
<dbReference type="EMBL" id="CAJHNH020000034">
    <property type="protein sequence ID" value="CAG5114761.1"/>
    <property type="molecule type" value="Genomic_DNA"/>
</dbReference>
<evidence type="ECO:0000256" key="21">
    <source>
        <dbReference type="ARBA" id="ARBA00049188"/>
    </source>
</evidence>
<evidence type="ECO:0000256" key="11">
    <source>
        <dbReference type="ARBA" id="ARBA00048008"/>
    </source>
</evidence>
<reference evidence="23" key="1">
    <citation type="submission" date="2021-04" db="EMBL/GenBank/DDBJ databases">
        <authorList>
            <consortium name="Molecular Ecology Group"/>
        </authorList>
    </citation>
    <scope>NUCLEOTIDE SEQUENCE</scope>
</reference>
<sequence>MDLSGKVVFITGAAQGLGKAYAESLLQLGAKVALGDVNAALGAATSEELQRRFGEESVIFYAFDVTDHQQFRDAFNAAVSHFGHIDVLVNNAGIMDESKWELMIQINYTSLVFGTRLAIEHMRKDTGGLGGRIINISSMAGLEDYYFIPVYCGTKHAVRAYTSSLAQQPNIEEQGIEFGVLCPDAAATELVSKIDENRILFFDEAQPRFEKSKMDVETVVDAFLELAQLEQMNGAILLVSLEGKTYRKMESLVYV</sequence>
<dbReference type="InterPro" id="IPR036291">
    <property type="entry name" value="NAD(P)-bd_dom_sf"/>
</dbReference>
<evidence type="ECO:0000256" key="15">
    <source>
        <dbReference type="ARBA" id="ARBA00048393"/>
    </source>
</evidence>
<evidence type="ECO:0000256" key="19">
    <source>
        <dbReference type="ARBA" id="ARBA00048921"/>
    </source>
</evidence>
<keyword evidence="2" id="KW-0560">Oxidoreductase</keyword>
<dbReference type="InterPro" id="IPR002347">
    <property type="entry name" value="SDR_fam"/>
</dbReference>
<comment type="catalytic activity">
    <reaction evidence="14">
        <text>resolvin D1 + NAD(+) = 17-oxoresolvin D1 + NADH + H(+)</text>
        <dbReference type="Rhea" id="RHEA:50128"/>
        <dbReference type="ChEBI" id="CHEBI:15378"/>
        <dbReference type="ChEBI" id="CHEBI:57540"/>
        <dbReference type="ChEBI" id="CHEBI:57945"/>
        <dbReference type="ChEBI" id="CHEBI:132079"/>
        <dbReference type="ChEBI" id="CHEBI:132081"/>
    </reaction>
    <physiologicalReaction direction="left-to-right" evidence="14">
        <dbReference type="Rhea" id="RHEA:50129"/>
    </physiologicalReaction>
</comment>
<evidence type="ECO:0000256" key="10">
    <source>
        <dbReference type="ARBA" id="ARBA00047672"/>
    </source>
</evidence>
<dbReference type="EC" id="1.1.1.232" evidence="4"/>
<comment type="similarity">
    <text evidence="1 22">Belongs to the short-chain dehydrogenases/reductases (SDR) family.</text>
</comment>
<protein>
    <recommendedName>
        <fullName evidence="5">15-hydroxyprostaglandin dehydrogenase [NAD(+)]</fullName>
        <ecNumber evidence="3">1.1.1.141</ecNumber>
        <ecNumber evidence="4">1.1.1.232</ecNumber>
    </recommendedName>
    <alternativeName>
        <fullName evidence="7">Eicosanoid/docosanoid dehydrogenase [NAD(+)]</fullName>
    </alternativeName>
    <alternativeName>
        <fullName evidence="6">Prostaglandin dehydrogenase 1</fullName>
    </alternativeName>
</protein>
<evidence type="ECO:0000256" key="12">
    <source>
        <dbReference type="ARBA" id="ARBA00048140"/>
    </source>
</evidence>
<evidence type="ECO:0000256" key="18">
    <source>
        <dbReference type="ARBA" id="ARBA00048739"/>
    </source>
</evidence>
<evidence type="ECO:0000256" key="14">
    <source>
        <dbReference type="ARBA" id="ARBA00048170"/>
    </source>
</evidence>
<evidence type="ECO:0000256" key="16">
    <source>
        <dbReference type="ARBA" id="ARBA00048535"/>
    </source>
</evidence>
<name>A0A8S3YH01_9EUPU</name>
<comment type="catalytic activity">
    <reaction evidence="20">
        <text>(15S)-hydroxy-(5Z,8Z,11Z,13E)-eicosatetraenoate + NAD(+) = 15-oxo-(5Z,8Z,11Z,13E)-eicosatetraenoate + NADH + H(+)</text>
        <dbReference type="Rhea" id="RHEA:23260"/>
        <dbReference type="ChEBI" id="CHEBI:15378"/>
        <dbReference type="ChEBI" id="CHEBI:57409"/>
        <dbReference type="ChEBI" id="CHEBI:57410"/>
        <dbReference type="ChEBI" id="CHEBI:57540"/>
        <dbReference type="ChEBI" id="CHEBI:57945"/>
        <dbReference type="EC" id="1.1.1.232"/>
    </reaction>
    <physiologicalReaction direction="left-to-right" evidence="20">
        <dbReference type="Rhea" id="RHEA:23261"/>
    </physiologicalReaction>
</comment>
<evidence type="ECO:0000256" key="3">
    <source>
        <dbReference type="ARBA" id="ARBA00038968"/>
    </source>
</evidence>
<dbReference type="Gene3D" id="3.40.50.720">
    <property type="entry name" value="NAD(P)-binding Rossmann-like Domain"/>
    <property type="match status" value="1"/>
</dbReference>
<dbReference type="EC" id="1.1.1.141" evidence="3"/>
<comment type="catalytic activity">
    <reaction evidence="21">
        <text>resolvin E1 + NAD(+) = 18-oxo-resolvin E1 + NADH + H(+)</text>
        <dbReference type="Rhea" id="RHEA:49244"/>
        <dbReference type="ChEBI" id="CHEBI:15378"/>
        <dbReference type="ChEBI" id="CHEBI:57540"/>
        <dbReference type="ChEBI" id="CHEBI:57945"/>
        <dbReference type="ChEBI" id="CHEBI:91000"/>
        <dbReference type="ChEBI" id="CHEBI:91001"/>
    </reaction>
    <physiologicalReaction direction="left-to-right" evidence="21">
        <dbReference type="Rhea" id="RHEA:49245"/>
    </physiologicalReaction>
</comment>
<evidence type="ECO:0000256" key="6">
    <source>
        <dbReference type="ARBA" id="ARBA00041812"/>
    </source>
</evidence>
<dbReference type="OrthoDB" id="6045940at2759"/>
<dbReference type="GO" id="GO:0016404">
    <property type="term" value="F:15-hydroxyprostaglandin dehydrogenase (NAD+) activity"/>
    <property type="evidence" value="ECO:0007669"/>
    <property type="project" value="UniProtKB-EC"/>
</dbReference>
<dbReference type="Pfam" id="PF00106">
    <property type="entry name" value="adh_short"/>
    <property type="match status" value="1"/>
</dbReference>
<evidence type="ECO:0000256" key="9">
    <source>
        <dbReference type="ARBA" id="ARBA00047325"/>
    </source>
</evidence>
<comment type="catalytic activity">
    <reaction evidence="13">
        <text>(11R)-hydroxy-(5Z,8Z,12E,14Z)-eicosatetraenoate + NAD(+) = 11-oxo-(5Z,8Z,12E,14Z)-eicosatetraenoate + NADH + H(+)</text>
        <dbReference type="Rhea" id="RHEA:48640"/>
        <dbReference type="ChEBI" id="CHEBI:15378"/>
        <dbReference type="ChEBI" id="CHEBI:57540"/>
        <dbReference type="ChEBI" id="CHEBI:57945"/>
        <dbReference type="ChEBI" id="CHEBI:78836"/>
        <dbReference type="ChEBI" id="CHEBI:90697"/>
    </reaction>
    <physiologicalReaction direction="left-to-right" evidence="13">
        <dbReference type="Rhea" id="RHEA:48641"/>
    </physiologicalReaction>
</comment>
<evidence type="ECO:0000256" key="22">
    <source>
        <dbReference type="RuleBase" id="RU000363"/>
    </source>
</evidence>
<dbReference type="PRINTS" id="PR00081">
    <property type="entry name" value="GDHRDH"/>
</dbReference>
<evidence type="ECO:0000256" key="2">
    <source>
        <dbReference type="ARBA" id="ARBA00023002"/>
    </source>
</evidence>
<evidence type="ECO:0000313" key="24">
    <source>
        <dbReference type="Proteomes" id="UP000678393"/>
    </source>
</evidence>
<dbReference type="PANTHER" id="PTHR44229">
    <property type="entry name" value="15-HYDROXYPROSTAGLANDIN DEHYDROGENASE [NAD(+)]"/>
    <property type="match status" value="1"/>
</dbReference>
<comment type="catalytic activity">
    <reaction evidence="10">
        <text>resolvin D1 + NAD(+) = 8-oxoresolvin D1 + NADH + H(+)</text>
        <dbReference type="Rhea" id="RHEA:50124"/>
        <dbReference type="ChEBI" id="CHEBI:15378"/>
        <dbReference type="ChEBI" id="CHEBI:57540"/>
        <dbReference type="ChEBI" id="CHEBI:57945"/>
        <dbReference type="ChEBI" id="CHEBI:132079"/>
        <dbReference type="ChEBI" id="CHEBI:132080"/>
    </reaction>
    <physiologicalReaction direction="left-to-right" evidence="10">
        <dbReference type="Rhea" id="RHEA:50125"/>
    </physiologicalReaction>
</comment>
<evidence type="ECO:0000256" key="17">
    <source>
        <dbReference type="ARBA" id="ARBA00048611"/>
    </source>
</evidence>
<dbReference type="FunFam" id="3.40.50.720:FF:000149">
    <property type="entry name" value="15-hydroxyprostaglandin dehydrogenase [NAD(+)]"/>
    <property type="match status" value="1"/>
</dbReference>
<dbReference type="GO" id="GO:0005737">
    <property type="term" value="C:cytoplasm"/>
    <property type="evidence" value="ECO:0007669"/>
    <property type="project" value="TreeGrafter"/>
</dbReference>
<evidence type="ECO:0000256" key="20">
    <source>
        <dbReference type="ARBA" id="ARBA00049151"/>
    </source>
</evidence>
<dbReference type="GO" id="GO:0047034">
    <property type="term" value="F:15-hydroxyicosatetraenoate dehydrogenase activity"/>
    <property type="evidence" value="ECO:0007669"/>
    <property type="project" value="UniProtKB-EC"/>
</dbReference>
<comment type="catalytic activity">
    <reaction evidence="19">
        <text>resolvin D2 + NAD(+) = 16-oxoresolvin D2 + NADH + H(+)</text>
        <dbReference type="Rhea" id="RHEA:53588"/>
        <dbReference type="ChEBI" id="CHEBI:15378"/>
        <dbReference type="ChEBI" id="CHEBI:57540"/>
        <dbReference type="ChEBI" id="CHEBI:57945"/>
        <dbReference type="ChEBI" id="CHEBI:133367"/>
        <dbReference type="ChEBI" id="CHEBI:137498"/>
    </reaction>
    <physiologicalReaction direction="left-to-right" evidence="19">
        <dbReference type="Rhea" id="RHEA:53589"/>
    </physiologicalReaction>
</comment>
<organism evidence="23 24">
    <name type="scientific">Candidula unifasciata</name>
    <dbReference type="NCBI Taxonomy" id="100452"/>
    <lineage>
        <taxon>Eukaryota</taxon>
        <taxon>Metazoa</taxon>
        <taxon>Spiralia</taxon>
        <taxon>Lophotrochozoa</taxon>
        <taxon>Mollusca</taxon>
        <taxon>Gastropoda</taxon>
        <taxon>Heterobranchia</taxon>
        <taxon>Euthyneura</taxon>
        <taxon>Panpulmonata</taxon>
        <taxon>Eupulmonata</taxon>
        <taxon>Stylommatophora</taxon>
        <taxon>Helicina</taxon>
        <taxon>Helicoidea</taxon>
        <taxon>Geomitridae</taxon>
        <taxon>Candidula</taxon>
    </lineage>
</organism>
<gene>
    <name evidence="23" type="ORF">CUNI_LOCUS319</name>
</gene>
<comment type="catalytic activity">
    <reaction evidence="17">
        <text>prostaglandin A1 + NAD(+) = 15-oxo-prostaglandin A1 + NADH + H(+)</text>
        <dbReference type="Rhea" id="RHEA:41263"/>
        <dbReference type="ChEBI" id="CHEBI:15378"/>
        <dbReference type="ChEBI" id="CHEBI:57398"/>
        <dbReference type="ChEBI" id="CHEBI:57540"/>
        <dbReference type="ChEBI" id="CHEBI:57945"/>
        <dbReference type="ChEBI" id="CHEBI:85072"/>
    </reaction>
    <physiologicalReaction direction="left-to-right" evidence="17">
        <dbReference type="Rhea" id="RHEA:41264"/>
    </physiologicalReaction>
</comment>
<evidence type="ECO:0000256" key="5">
    <source>
        <dbReference type="ARBA" id="ARBA00040276"/>
    </source>
</evidence>
<evidence type="ECO:0000256" key="4">
    <source>
        <dbReference type="ARBA" id="ARBA00039060"/>
    </source>
</evidence>
<accession>A0A8S3YH01</accession>
<comment type="function">
    <text evidence="8">Catalyzes the NAD-dependent dehydrogenation (oxidation) of a broad array of hydroxylated polyunsaturated fatty acids (mainly eicosanoids and docosanoids, including prostaglandins, lipoxins and resolvins), yielding their corresponding keto (oxo) metabolites. Decreases the levels of the pro-proliferative prostaglandins such as prostaglandin E2 (whose activity is increased in cancer because of an increase in the expression of cyclooxygenase 2) and generates oxo-fatty acid products that can profoundly influence cell function by abrogating pro-inflammatory cytokine expression. Converts resolvins E1, D1 and D2 to their oxo products, which represents a mode of resolvin inactivation. Resolvin E1 plays important roles during the resolution phase of acute inflammation, while resolvins D1 and D2 have a unique role in obesity-induced adipose inflammation.</text>
</comment>
<dbReference type="PRINTS" id="PR00080">
    <property type="entry name" value="SDRFAMILY"/>
</dbReference>
<dbReference type="Proteomes" id="UP000678393">
    <property type="component" value="Unassembled WGS sequence"/>
</dbReference>
<comment type="catalytic activity">
    <reaction evidence="12">
        <text>15-oxo-(5S,6R)-dihydroxy-(7E,9E,11Z)-eicosatrienoate + NADH + H(+) = (5S,6R,15S)-trihydroxy-(7E,9E,11Z)-eicosatrienoate + NAD(+)</text>
        <dbReference type="Rhea" id="RHEA:41596"/>
        <dbReference type="ChEBI" id="CHEBI:15378"/>
        <dbReference type="ChEBI" id="CHEBI:57540"/>
        <dbReference type="ChEBI" id="CHEBI:57945"/>
        <dbReference type="ChEBI" id="CHEBI:78325"/>
        <dbReference type="ChEBI" id="CHEBI:78329"/>
    </reaction>
    <physiologicalReaction direction="left-to-right" evidence="12">
        <dbReference type="Rhea" id="RHEA:41597"/>
    </physiologicalReaction>
</comment>
<comment type="catalytic activity">
    <reaction evidence="18">
        <text>prostaglandin E2 + NAD(+) = 15-oxoprostaglandin E2 + NADH + H(+)</text>
        <dbReference type="Rhea" id="RHEA:11876"/>
        <dbReference type="ChEBI" id="CHEBI:15378"/>
        <dbReference type="ChEBI" id="CHEBI:57400"/>
        <dbReference type="ChEBI" id="CHEBI:57540"/>
        <dbReference type="ChEBI" id="CHEBI:57945"/>
        <dbReference type="ChEBI" id="CHEBI:606564"/>
        <dbReference type="EC" id="1.1.1.141"/>
    </reaction>
    <physiologicalReaction direction="left-to-right" evidence="18">
        <dbReference type="Rhea" id="RHEA:11877"/>
    </physiologicalReaction>
</comment>
<comment type="caution">
    <text evidence="23">The sequence shown here is derived from an EMBL/GenBank/DDBJ whole genome shotgun (WGS) entry which is preliminary data.</text>
</comment>
<comment type="catalytic activity">
    <reaction evidence="9">
        <text>prostaglandin E1 + NAD(+) = 15-oxoprostaglandin E1 + NADH + H(+)</text>
        <dbReference type="Rhea" id="RHEA:16477"/>
        <dbReference type="ChEBI" id="CHEBI:15378"/>
        <dbReference type="ChEBI" id="CHEBI:57397"/>
        <dbReference type="ChEBI" id="CHEBI:57401"/>
        <dbReference type="ChEBI" id="CHEBI:57540"/>
        <dbReference type="ChEBI" id="CHEBI:57945"/>
    </reaction>
    <physiologicalReaction direction="left-to-right" evidence="9">
        <dbReference type="Rhea" id="RHEA:16478"/>
    </physiologicalReaction>
</comment>
<evidence type="ECO:0000313" key="23">
    <source>
        <dbReference type="EMBL" id="CAG5114761.1"/>
    </source>
</evidence>
<dbReference type="AlphaFoldDB" id="A0A8S3YH01"/>
<evidence type="ECO:0000256" key="8">
    <source>
        <dbReference type="ARBA" id="ARBA00045705"/>
    </source>
</evidence>
<comment type="catalytic activity">
    <reaction evidence="15">
        <text>resolvin D2 + NAD(+) = 7-oxoresolvin D2 + NADH + H(+)</text>
        <dbReference type="Rhea" id="RHEA:53584"/>
        <dbReference type="ChEBI" id="CHEBI:15378"/>
        <dbReference type="ChEBI" id="CHEBI:57540"/>
        <dbReference type="ChEBI" id="CHEBI:57945"/>
        <dbReference type="ChEBI" id="CHEBI:133367"/>
        <dbReference type="ChEBI" id="CHEBI:137497"/>
    </reaction>
    <physiologicalReaction direction="left-to-right" evidence="15">
        <dbReference type="Rhea" id="RHEA:53585"/>
    </physiologicalReaction>
</comment>
<evidence type="ECO:0000256" key="13">
    <source>
        <dbReference type="ARBA" id="ARBA00048144"/>
    </source>
</evidence>
<comment type="catalytic activity">
    <reaction evidence="16">
        <text>lipoxin A4 + NAD(+) = 15-oxo-(5S,6R)-dihydroxy-(7E,9E,11Z,13E)-eicosatetraenoate + NADH + H(+)</text>
        <dbReference type="Rhea" id="RHEA:41572"/>
        <dbReference type="ChEBI" id="CHEBI:15378"/>
        <dbReference type="ChEBI" id="CHEBI:57540"/>
        <dbReference type="ChEBI" id="CHEBI:57945"/>
        <dbReference type="ChEBI" id="CHEBI:67026"/>
        <dbReference type="ChEBI" id="CHEBI:78311"/>
    </reaction>
    <physiologicalReaction direction="left-to-right" evidence="16">
        <dbReference type="Rhea" id="RHEA:41573"/>
    </physiologicalReaction>
</comment>
<dbReference type="PANTHER" id="PTHR44229:SF4">
    <property type="entry name" value="15-HYDROXYPROSTAGLANDIN DEHYDROGENASE [NAD(+)]"/>
    <property type="match status" value="1"/>
</dbReference>
<evidence type="ECO:0000256" key="1">
    <source>
        <dbReference type="ARBA" id="ARBA00006484"/>
    </source>
</evidence>
<dbReference type="SUPFAM" id="SSF51735">
    <property type="entry name" value="NAD(P)-binding Rossmann-fold domains"/>
    <property type="match status" value="1"/>
</dbReference>
<dbReference type="PROSITE" id="PS00061">
    <property type="entry name" value="ADH_SHORT"/>
    <property type="match status" value="1"/>
</dbReference>
<proteinExistence type="inferred from homology"/>
<evidence type="ECO:0000256" key="7">
    <source>
        <dbReference type="ARBA" id="ARBA00042026"/>
    </source>
</evidence>
<comment type="catalytic activity">
    <reaction evidence="11">
        <text>14-hydroxy-(4Z,7Z,10Z,12E,16Z,19Z)-docosahexaenoate + NAD(+) = 14-oxo-(4Z,7Z,10Z,12E,16Z,19Z)-docosahexaenoate + NADH + H(+)</text>
        <dbReference type="Rhea" id="RHEA:48952"/>
        <dbReference type="ChEBI" id="CHEBI:15378"/>
        <dbReference type="ChEBI" id="CHEBI:57540"/>
        <dbReference type="ChEBI" id="CHEBI:57945"/>
        <dbReference type="ChEBI" id="CHEBI:90866"/>
        <dbReference type="ChEBI" id="CHEBI:90867"/>
    </reaction>
    <physiologicalReaction direction="left-to-right" evidence="11">
        <dbReference type="Rhea" id="RHEA:48953"/>
    </physiologicalReaction>
</comment>